<accession>A0ABU8RZN6</accession>
<protein>
    <submittedName>
        <fullName evidence="6">LysR family transcriptional regulator</fullName>
    </submittedName>
</protein>
<comment type="similarity">
    <text evidence="1">Belongs to the LysR transcriptional regulatory family.</text>
</comment>
<evidence type="ECO:0000256" key="2">
    <source>
        <dbReference type="ARBA" id="ARBA00023015"/>
    </source>
</evidence>
<keyword evidence="4" id="KW-0804">Transcription</keyword>
<evidence type="ECO:0000256" key="4">
    <source>
        <dbReference type="ARBA" id="ARBA00023163"/>
    </source>
</evidence>
<evidence type="ECO:0000313" key="6">
    <source>
        <dbReference type="EMBL" id="MEJ5978473.1"/>
    </source>
</evidence>
<evidence type="ECO:0000256" key="3">
    <source>
        <dbReference type="ARBA" id="ARBA00023125"/>
    </source>
</evidence>
<dbReference type="InterPro" id="IPR000847">
    <property type="entry name" value="LysR_HTH_N"/>
</dbReference>
<evidence type="ECO:0000259" key="5">
    <source>
        <dbReference type="PROSITE" id="PS50931"/>
    </source>
</evidence>
<dbReference type="Pfam" id="PF03466">
    <property type="entry name" value="LysR_substrate"/>
    <property type="match status" value="1"/>
</dbReference>
<dbReference type="Gene3D" id="1.10.10.10">
    <property type="entry name" value="Winged helix-like DNA-binding domain superfamily/Winged helix DNA-binding domain"/>
    <property type="match status" value="1"/>
</dbReference>
<dbReference type="InterPro" id="IPR005119">
    <property type="entry name" value="LysR_subst-bd"/>
</dbReference>
<dbReference type="PANTHER" id="PTHR30419">
    <property type="entry name" value="HTH-TYPE TRANSCRIPTIONAL REGULATOR YBHD"/>
    <property type="match status" value="1"/>
</dbReference>
<dbReference type="Pfam" id="PF00126">
    <property type="entry name" value="HTH_1"/>
    <property type="match status" value="1"/>
</dbReference>
<dbReference type="Gene3D" id="3.40.190.290">
    <property type="match status" value="1"/>
</dbReference>
<proteinExistence type="inferred from homology"/>
<dbReference type="EMBL" id="JBBHJZ010000003">
    <property type="protein sequence ID" value="MEJ5978473.1"/>
    <property type="molecule type" value="Genomic_DNA"/>
</dbReference>
<name>A0ABU8RZN6_9SPHN</name>
<keyword evidence="7" id="KW-1185">Reference proteome</keyword>
<organism evidence="6 7">
    <name type="scientific">Novosphingobium anseongense</name>
    <dbReference type="NCBI Taxonomy" id="3133436"/>
    <lineage>
        <taxon>Bacteria</taxon>
        <taxon>Pseudomonadati</taxon>
        <taxon>Pseudomonadota</taxon>
        <taxon>Alphaproteobacteria</taxon>
        <taxon>Sphingomonadales</taxon>
        <taxon>Sphingomonadaceae</taxon>
        <taxon>Novosphingobium</taxon>
    </lineage>
</organism>
<reference evidence="6 7" key="1">
    <citation type="submission" date="2024-03" db="EMBL/GenBank/DDBJ databases">
        <authorList>
            <person name="Jo J.-H."/>
        </authorList>
    </citation>
    <scope>NUCLEOTIDE SEQUENCE [LARGE SCALE GENOMIC DNA]</scope>
    <source>
        <strain evidence="6 7">PS1R-30</strain>
    </source>
</reference>
<keyword evidence="3" id="KW-0238">DNA-binding</keyword>
<dbReference type="PROSITE" id="PS50931">
    <property type="entry name" value="HTH_LYSR"/>
    <property type="match status" value="1"/>
</dbReference>
<dbReference type="InterPro" id="IPR036390">
    <property type="entry name" value="WH_DNA-bd_sf"/>
</dbReference>
<dbReference type="RefSeq" id="WP_339588392.1">
    <property type="nucleotide sequence ID" value="NZ_JBBHJZ010000003.1"/>
</dbReference>
<comment type="caution">
    <text evidence="6">The sequence shown here is derived from an EMBL/GenBank/DDBJ whole genome shotgun (WGS) entry which is preliminary data.</text>
</comment>
<evidence type="ECO:0000313" key="7">
    <source>
        <dbReference type="Proteomes" id="UP001361239"/>
    </source>
</evidence>
<feature type="domain" description="HTH lysR-type" evidence="5">
    <location>
        <begin position="1"/>
        <end position="58"/>
    </location>
</feature>
<dbReference type="InterPro" id="IPR050950">
    <property type="entry name" value="HTH-type_LysR_regulators"/>
</dbReference>
<dbReference type="Proteomes" id="UP001361239">
    <property type="component" value="Unassembled WGS sequence"/>
</dbReference>
<evidence type="ECO:0000256" key="1">
    <source>
        <dbReference type="ARBA" id="ARBA00009437"/>
    </source>
</evidence>
<dbReference type="SUPFAM" id="SSF46785">
    <property type="entry name" value="Winged helix' DNA-binding domain"/>
    <property type="match status" value="1"/>
</dbReference>
<sequence>MNLRRLRYFLGTAAEGSISRAAQSYGIAQPALTRQIQLLEADIGAQLFERSPRGLRLTDTGQFLKDALELPLSEIETALRSARSYSTQIKASLTIGMPPSISELFGQRVIARLRAELPNIALRIVEADSSKLALDLSRRLIDTAVLVSIIPEQRVSRAQVLTEPLMLVGAPNSQPFAKSEVTVQDLENTPLILPSGPSGLRINLERAAEAAGIKIAPVMEVDSIELTKRLVAEGAVCTILPERAYRSEAERGELTGIPVIEPRLTQPVLWAVKPDWRLPRAVYNAVERVVIEEWYEAVTSGAWPAEWVFDFSILSIPFAKAIVKG</sequence>
<dbReference type="PRINTS" id="PR00039">
    <property type="entry name" value="HTHLYSR"/>
</dbReference>
<keyword evidence="2" id="KW-0805">Transcription regulation</keyword>
<dbReference type="InterPro" id="IPR036388">
    <property type="entry name" value="WH-like_DNA-bd_sf"/>
</dbReference>
<dbReference type="SUPFAM" id="SSF53850">
    <property type="entry name" value="Periplasmic binding protein-like II"/>
    <property type="match status" value="1"/>
</dbReference>
<gene>
    <name evidence="6" type="ORF">WG901_17605</name>
</gene>